<sequence length="311" mass="31562">MRRVRTALAATLAVLACENGKPAANPTLGAGTTSSSGASETGNTETAAPPPQTTETGGTTEPATTGGTTGETTCNFICETTGEANSEAPQCDNWGQDCPVGQKCAAYATGDSRAWNSLKCVPVQENGGQAGDPCTVEGSSVSGIDSCAFGSMCWNVDSDTSQGMCVALCSGSPEAAECLDPSTTCVIINDGMLNLCLPQCDPLLQNCASSDLCLLSPSDANTFVCALDASGDTGAVFDPCEFANSCGKGLVCQDPGFAAECDPQAAGCCLPYCDTTAPDCPGKDQICMPWYDPGAVPPGYENLGLCARPWG</sequence>
<evidence type="ECO:0000256" key="2">
    <source>
        <dbReference type="SAM" id="SignalP"/>
    </source>
</evidence>
<keyword evidence="4" id="KW-1185">Reference proteome</keyword>
<feature type="chain" id="PRO_5046075709" evidence="2">
    <location>
        <begin position="24"/>
        <end position="311"/>
    </location>
</feature>
<keyword evidence="2" id="KW-0732">Signal</keyword>
<evidence type="ECO:0000313" key="4">
    <source>
        <dbReference type="Proteomes" id="UP001217838"/>
    </source>
</evidence>
<dbReference type="EMBL" id="JAQNDN010000019">
    <property type="protein sequence ID" value="MDC0672475.1"/>
    <property type="molecule type" value="Genomic_DNA"/>
</dbReference>
<evidence type="ECO:0000313" key="3">
    <source>
        <dbReference type="EMBL" id="MDC0672475.1"/>
    </source>
</evidence>
<comment type="caution">
    <text evidence="3">The sequence shown here is derived from an EMBL/GenBank/DDBJ whole genome shotgun (WGS) entry which is preliminary data.</text>
</comment>
<feature type="region of interest" description="Disordered" evidence="1">
    <location>
        <begin position="20"/>
        <end position="68"/>
    </location>
</feature>
<feature type="compositionally biased region" description="Low complexity" evidence="1">
    <location>
        <begin position="29"/>
        <end position="68"/>
    </location>
</feature>
<dbReference type="RefSeq" id="WP_272004237.1">
    <property type="nucleotide sequence ID" value="NZ_JAQNDN010000019.1"/>
</dbReference>
<accession>A0ABT5BFT3</accession>
<dbReference type="Proteomes" id="UP001217838">
    <property type="component" value="Unassembled WGS sequence"/>
</dbReference>
<proteinExistence type="predicted"/>
<feature type="signal peptide" evidence="2">
    <location>
        <begin position="1"/>
        <end position="23"/>
    </location>
</feature>
<evidence type="ECO:0000256" key="1">
    <source>
        <dbReference type="SAM" id="MobiDB-lite"/>
    </source>
</evidence>
<name>A0ABT5BFT3_9BACT</name>
<reference evidence="3 4" key="1">
    <citation type="submission" date="2022-11" db="EMBL/GenBank/DDBJ databases">
        <title>Minimal conservation of predation-associated metabolite biosynthetic gene clusters underscores biosynthetic potential of Myxococcota including descriptions for ten novel species: Archangium lansinium sp. nov., Myxococcus landrumus sp. nov., Nannocystis bai.</title>
        <authorList>
            <person name="Ahearne A."/>
            <person name="Stevens C."/>
            <person name="Dowd S."/>
        </authorList>
    </citation>
    <scope>NUCLEOTIDE SEQUENCE [LARGE SCALE GENOMIC DNA]</scope>
    <source>
        <strain evidence="3 4">NCELM</strain>
    </source>
</reference>
<gene>
    <name evidence="3" type="ORF">POL58_32295</name>
</gene>
<protein>
    <submittedName>
        <fullName evidence="3">Ribulose phosphate epimerase</fullName>
    </submittedName>
</protein>
<organism evidence="3 4">
    <name type="scientific">Nannocystis radixulma</name>
    <dbReference type="NCBI Taxonomy" id="2995305"/>
    <lineage>
        <taxon>Bacteria</taxon>
        <taxon>Pseudomonadati</taxon>
        <taxon>Myxococcota</taxon>
        <taxon>Polyangia</taxon>
        <taxon>Nannocystales</taxon>
        <taxon>Nannocystaceae</taxon>
        <taxon>Nannocystis</taxon>
    </lineage>
</organism>
<dbReference type="PROSITE" id="PS51257">
    <property type="entry name" value="PROKAR_LIPOPROTEIN"/>
    <property type="match status" value="1"/>
</dbReference>